<organism evidence="3 4">
    <name type="scientific">Bradyrhizobium brasilense</name>
    <dbReference type="NCBI Taxonomy" id="1419277"/>
    <lineage>
        <taxon>Bacteria</taxon>
        <taxon>Pseudomonadati</taxon>
        <taxon>Pseudomonadota</taxon>
        <taxon>Alphaproteobacteria</taxon>
        <taxon>Hyphomicrobiales</taxon>
        <taxon>Nitrobacteraceae</taxon>
        <taxon>Bradyrhizobium</taxon>
    </lineage>
</organism>
<dbReference type="PANTHER" id="PTHR33627">
    <property type="entry name" value="TRANSPOSASE"/>
    <property type="match status" value="1"/>
</dbReference>
<keyword evidence="3" id="KW-0540">Nuclease</keyword>
<gene>
    <name evidence="3" type="ORF">SAMN05216337_1010120</name>
</gene>
<name>A0A1G6U6L9_9BRAD</name>
<evidence type="ECO:0000313" key="4">
    <source>
        <dbReference type="Proteomes" id="UP000199245"/>
    </source>
</evidence>
<dbReference type="Pfam" id="PF13546">
    <property type="entry name" value="DDE_5"/>
    <property type="match status" value="1"/>
</dbReference>
<protein>
    <submittedName>
        <fullName evidence="3">DDE superfamily endonuclease</fullName>
    </submittedName>
</protein>
<feature type="compositionally biased region" description="Basic residues" evidence="1">
    <location>
        <begin position="213"/>
        <end position="224"/>
    </location>
</feature>
<accession>A0A1G6U6L9</accession>
<sequence length="239" mass="26993">MRDTGSGAPFRQGLTARGLLWAVGIPRQLKVYPADVKLVWPNTKVRGKPRKHHVPDVLSIAAEMLSDAKWKTVSWRSGTKGRLKARFAAVRIRIADGPPQRIWDKGQQHLPGEQAWLIGEQRASGEKKYYLANLPASTDLRTLAATIKARWICKQAHQQLKEELGLDHFEGRSWQGLHRHALMTMIAYAFLQHRRLAYAGRKKNQRASASANHARRRSRHRRSHPAVAGSVVPLPKTNP</sequence>
<feature type="region of interest" description="Disordered" evidence="1">
    <location>
        <begin position="201"/>
        <end position="239"/>
    </location>
</feature>
<reference evidence="3 4" key="1">
    <citation type="submission" date="2016-10" db="EMBL/GenBank/DDBJ databases">
        <authorList>
            <person name="de Groot N.N."/>
        </authorList>
    </citation>
    <scope>NUCLEOTIDE SEQUENCE [LARGE SCALE GENOMIC DNA]</scope>
    <source>
        <strain evidence="3 4">R5</strain>
    </source>
</reference>
<dbReference type="EMBL" id="FMZW01000010">
    <property type="protein sequence ID" value="SDD36237.1"/>
    <property type="molecule type" value="Genomic_DNA"/>
</dbReference>
<evidence type="ECO:0000313" key="3">
    <source>
        <dbReference type="EMBL" id="SDD36237.1"/>
    </source>
</evidence>
<evidence type="ECO:0000259" key="2">
    <source>
        <dbReference type="Pfam" id="PF13546"/>
    </source>
</evidence>
<dbReference type="Proteomes" id="UP000199245">
    <property type="component" value="Unassembled WGS sequence"/>
</dbReference>
<keyword evidence="3" id="KW-0255">Endonuclease</keyword>
<dbReference type="InterPro" id="IPR038721">
    <property type="entry name" value="IS701-like_DDE_dom"/>
</dbReference>
<keyword evidence="3" id="KW-0378">Hydrolase</keyword>
<proteinExistence type="predicted"/>
<dbReference type="InterPro" id="IPR039365">
    <property type="entry name" value="IS701-like"/>
</dbReference>
<dbReference type="GO" id="GO:0004519">
    <property type="term" value="F:endonuclease activity"/>
    <property type="evidence" value="ECO:0007669"/>
    <property type="project" value="UniProtKB-KW"/>
</dbReference>
<dbReference type="AlphaFoldDB" id="A0A1G6U6L9"/>
<dbReference type="InterPro" id="IPR012337">
    <property type="entry name" value="RNaseH-like_sf"/>
</dbReference>
<dbReference type="SUPFAM" id="SSF53098">
    <property type="entry name" value="Ribonuclease H-like"/>
    <property type="match status" value="1"/>
</dbReference>
<dbReference type="PANTHER" id="PTHR33627:SF1">
    <property type="entry name" value="TRANSPOSASE"/>
    <property type="match status" value="1"/>
</dbReference>
<feature type="domain" description="Transposase IS701-like DDE" evidence="2">
    <location>
        <begin position="7"/>
        <end position="82"/>
    </location>
</feature>
<evidence type="ECO:0000256" key="1">
    <source>
        <dbReference type="SAM" id="MobiDB-lite"/>
    </source>
</evidence>